<organism evidence="2 3">
    <name type="scientific">Penaeus vannamei</name>
    <name type="common">Whiteleg shrimp</name>
    <name type="synonym">Litopenaeus vannamei</name>
    <dbReference type="NCBI Taxonomy" id="6689"/>
    <lineage>
        <taxon>Eukaryota</taxon>
        <taxon>Metazoa</taxon>
        <taxon>Ecdysozoa</taxon>
        <taxon>Arthropoda</taxon>
        <taxon>Crustacea</taxon>
        <taxon>Multicrustacea</taxon>
        <taxon>Malacostraca</taxon>
        <taxon>Eumalacostraca</taxon>
        <taxon>Eucarida</taxon>
        <taxon>Decapoda</taxon>
        <taxon>Dendrobranchiata</taxon>
        <taxon>Penaeoidea</taxon>
        <taxon>Penaeidae</taxon>
        <taxon>Penaeus</taxon>
    </lineage>
</organism>
<name>A0A3R7M9X5_PENVA</name>
<comment type="caution">
    <text evidence="2">The sequence shown here is derived from an EMBL/GenBank/DDBJ whole genome shotgun (WGS) entry which is preliminary data.</text>
</comment>
<keyword evidence="3" id="KW-1185">Reference proteome</keyword>
<reference evidence="2 3" key="1">
    <citation type="submission" date="2018-04" db="EMBL/GenBank/DDBJ databases">
        <authorList>
            <person name="Zhang X."/>
            <person name="Yuan J."/>
            <person name="Li F."/>
            <person name="Xiang J."/>
        </authorList>
    </citation>
    <scope>NUCLEOTIDE SEQUENCE [LARGE SCALE GENOMIC DNA]</scope>
    <source>
        <tissue evidence="2">Muscle</tissue>
    </source>
</reference>
<dbReference type="FunFam" id="1.20.920.30:FF:000002">
    <property type="entry name" value="Dynein axonemal heavy chain 3"/>
    <property type="match status" value="1"/>
</dbReference>
<dbReference type="GO" id="GO:0051959">
    <property type="term" value="F:dynein light intermediate chain binding"/>
    <property type="evidence" value="ECO:0007669"/>
    <property type="project" value="InterPro"/>
</dbReference>
<evidence type="ECO:0000313" key="2">
    <source>
        <dbReference type="EMBL" id="ROT76030.1"/>
    </source>
</evidence>
<dbReference type="InterPro" id="IPR027417">
    <property type="entry name" value="P-loop_NTPase"/>
</dbReference>
<dbReference type="InterPro" id="IPR041589">
    <property type="entry name" value="DNAH3_AAA_lid_1"/>
</dbReference>
<dbReference type="PANTHER" id="PTHR22878">
    <property type="entry name" value="DYNEIN HEAVY CHAIN 6, AXONEMAL-LIKE-RELATED"/>
    <property type="match status" value="1"/>
</dbReference>
<evidence type="ECO:0000259" key="1">
    <source>
        <dbReference type="Pfam" id="PF17857"/>
    </source>
</evidence>
<dbReference type="GO" id="GO:0045505">
    <property type="term" value="F:dynein intermediate chain binding"/>
    <property type="evidence" value="ECO:0007669"/>
    <property type="project" value="InterPro"/>
</dbReference>
<dbReference type="Gene3D" id="3.40.50.300">
    <property type="entry name" value="P-loop containing nucleotide triphosphate hydrolases"/>
    <property type="match status" value="1"/>
</dbReference>
<gene>
    <name evidence="2" type="ORF">C7M84_005419</name>
</gene>
<accession>A0A3R7M9X5</accession>
<dbReference type="Gene3D" id="1.20.920.30">
    <property type="match status" value="1"/>
</dbReference>
<dbReference type="Pfam" id="PF17857">
    <property type="entry name" value="AAA_lid_1"/>
    <property type="match status" value="1"/>
</dbReference>
<dbReference type="STRING" id="6689.A0A3R7M9X5"/>
<sequence>MGLPSSGRNTICGRFTRHLNVICIDEFDDATLDKIYGSVVKWHFAQHEDAAMQSLDKAVWRRRAGTTHDGDLPPTPAKSHYVFNLRDFSRVVSGLLLVPNGALSSSEKLVRLWLHEVYRVFHDRLRWDKKCIVREVAEAVFGQKLRHVLGHIVGEGEAEVTPEHLSRLIFGDFMIPDAEEKTYDEIQSMGDLTQMTENYLEEHNTVSKSSMSLVMFQYVVQHVARSAGS</sequence>
<dbReference type="SUPFAM" id="SSF52540">
    <property type="entry name" value="P-loop containing nucleoside triphosphate hydrolases"/>
    <property type="match status" value="1"/>
</dbReference>
<evidence type="ECO:0000313" key="3">
    <source>
        <dbReference type="Proteomes" id="UP000283509"/>
    </source>
</evidence>
<reference evidence="2 3" key="2">
    <citation type="submission" date="2019-01" db="EMBL/GenBank/DDBJ databases">
        <title>The decoding of complex shrimp genome reveals the adaptation for benthos swimmer, frequently molting mechanism and breeding impact on genome.</title>
        <authorList>
            <person name="Sun Y."/>
            <person name="Gao Y."/>
            <person name="Yu Y."/>
        </authorList>
    </citation>
    <scope>NUCLEOTIDE SEQUENCE [LARGE SCALE GENOMIC DNA]</scope>
    <source>
        <tissue evidence="2">Muscle</tissue>
    </source>
</reference>
<proteinExistence type="predicted"/>
<dbReference type="GO" id="GO:0030286">
    <property type="term" value="C:dynein complex"/>
    <property type="evidence" value="ECO:0007669"/>
    <property type="project" value="InterPro"/>
</dbReference>
<dbReference type="EMBL" id="QCYY01001701">
    <property type="protein sequence ID" value="ROT76030.1"/>
    <property type="molecule type" value="Genomic_DNA"/>
</dbReference>
<dbReference type="GO" id="GO:0007018">
    <property type="term" value="P:microtubule-based movement"/>
    <property type="evidence" value="ECO:0007669"/>
    <property type="project" value="InterPro"/>
</dbReference>
<dbReference type="Proteomes" id="UP000283509">
    <property type="component" value="Unassembled WGS sequence"/>
</dbReference>
<dbReference type="OrthoDB" id="5593012at2759"/>
<dbReference type="InterPro" id="IPR026983">
    <property type="entry name" value="DHC"/>
</dbReference>
<feature type="domain" description="Dynein heavy chain 3 AAA+ lid" evidence="1">
    <location>
        <begin position="74"/>
        <end position="129"/>
    </location>
</feature>
<dbReference type="AlphaFoldDB" id="A0A3R7M9X5"/>
<dbReference type="PANTHER" id="PTHR22878:SF71">
    <property type="entry name" value="DYNEIN, AXONEMAL, HEAVY CHAIN 3"/>
    <property type="match status" value="1"/>
</dbReference>
<protein>
    <submittedName>
        <fullName evidence="2">Putative dynein heavy chain 3, axonemal</fullName>
    </submittedName>
</protein>